<dbReference type="Proteomes" id="UP000625804">
    <property type="component" value="Unassembled WGS sequence"/>
</dbReference>
<dbReference type="InterPro" id="IPR012854">
    <property type="entry name" value="Cu_amine_oxidase-like_N"/>
</dbReference>
<protein>
    <submittedName>
        <fullName evidence="3">Copper amine oxidase N-terminal domain-containing protein</fullName>
    </submittedName>
</protein>
<comment type="caution">
    <text evidence="3">The sequence shown here is derived from an EMBL/GenBank/DDBJ whole genome shotgun (WGS) entry which is preliminary data.</text>
</comment>
<dbReference type="AlphaFoldDB" id="A0A8J8GIM9"/>
<feature type="chain" id="PRO_5035315253" evidence="1">
    <location>
        <begin position="28"/>
        <end position="321"/>
    </location>
</feature>
<proteinExistence type="predicted"/>
<sequence length="321" mass="36845">MKRNKITLITAATLLTGPLLFSSPASAQDNLTNELIKPISAVEENDQQAQIETSNFIKVSGIITKIDKESGLPKLIVEHTDKTLETHFPISDEVLIYDSHTTERQKKEYLQEGQRIDVYYDKHKPILMIYPAIIPPEIVIVKDEKNPGEVKVALFDENFVSLDNELKLNIDENTVLMNQKGENIKIEDLKDKELIVFYKGTTKSIPAQTTPTKIIALDMKDENNQGETPLEKVEQIIKEDHRIKNGVKMIPLRKIAEYLGYEVKWIEKISEVQISKENQSIQISPRKNDYKYNGRTLEFKLQPEINQGKIYVSEDILEILR</sequence>
<evidence type="ECO:0000259" key="2">
    <source>
        <dbReference type="Pfam" id="PF07833"/>
    </source>
</evidence>
<dbReference type="RefSeq" id="WP_173731648.1">
    <property type="nucleotide sequence ID" value="NZ_JABTTE010000016.1"/>
</dbReference>
<evidence type="ECO:0000256" key="1">
    <source>
        <dbReference type="SAM" id="SignalP"/>
    </source>
</evidence>
<evidence type="ECO:0000313" key="3">
    <source>
        <dbReference type="EMBL" id="NSL52441.1"/>
    </source>
</evidence>
<dbReference type="SUPFAM" id="SSF55383">
    <property type="entry name" value="Copper amine oxidase, domain N"/>
    <property type="match status" value="1"/>
</dbReference>
<evidence type="ECO:0000313" key="4">
    <source>
        <dbReference type="Proteomes" id="UP000625804"/>
    </source>
</evidence>
<name>A0A8J8GIM9_9BACI</name>
<dbReference type="InterPro" id="IPR036582">
    <property type="entry name" value="Mao_N_sf"/>
</dbReference>
<reference evidence="3" key="1">
    <citation type="submission" date="2020-06" db="EMBL/GenBank/DDBJ databases">
        <title>A novel thermopfilic bacterium from Erzurum, Turkey.</title>
        <authorList>
            <person name="Adiguzel A."/>
            <person name="Ay H."/>
            <person name="Baltaci M.O."/>
        </authorList>
    </citation>
    <scope>NUCLEOTIDE SEQUENCE</scope>
    <source>
        <strain evidence="3">P2</strain>
    </source>
</reference>
<dbReference type="Gene3D" id="3.30.457.10">
    <property type="entry name" value="Copper amine oxidase-like, N-terminal domain"/>
    <property type="match status" value="1"/>
</dbReference>
<dbReference type="EMBL" id="JABTTE010000016">
    <property type="protein sequence ID" value="NSL52441.1"/>
    <property type="molecule type" value="Genomic_DNA"/>
</dbReference>
<gene>
    <name evidence="3" type="ORF">HR057_11820</name>
</gene>
<dbReference type="Pfam" id="PF07833">
    <property type="entry name" value="Cu_amine_oxidN1"/>
    <property type="match status" value="1"/>
</dbReference>
<keyword evidence="1" id="KW-0732">Signal</keyword>
<feature type="domain" description="Copper amine oxidase-like N-terminal" evidence="2">
    <location>
        <begin position="242"/>
        <end position="316"/>
    </location>
</feature>
<accession>A0A8J8GIM9</accession>
<keyword evidence="4" id="KW-1185">Reference proteome</keyword>
<feature type="signal peptide" evidence="1">
    <location>
        <begin position="1"/>
        <end position="27"/>
    </location>
</feature>
<organism evidence="3 4">
    <name type="scientific">Calidifontibacillus erzurumensis</name>
    <dbReference type="NCBI Taxonomy" id="2741433"/>
    <lineage>
        <taxon>Bacteria</taxon>
        <taxon>Bacillati</taxon>
        <taxon>Bacillota</taxon>
        <taxon>Bacilli</taxon>
        <taxon>Bacillales</taxon>
        <taxon>Bacillaceae</taxon>
        <taxon>Calidifontibacillus/Schinkia group</taxon>
        <taxon>Calidifontibacillus</taxon>
    </lineage>
</organism>